<keyword evidence="2 6" id="KW-0863">Zinc-finger</keyword>
<feature type="region of interest" description="Disordered" evidence="7">
    <location>
        <begin position="83"/>
        <end position="103"/>
    </location>
</feature>
<evidence type="ECO:0000256" key="5">
    <source>
        <dbReference type="ARBA" id="ARBA00039180"/>
    </source>
</evidence>
<keyword evidence="3" id="KW-0862">Zinc</keyword>
<feature type="compositionally biased region" description="Basic residues" evidence="7">
    <location>
        <begin position="335"/>
        <end position="348"/>
    </location>
</feature>
<dbReference type="Proteomes" id="UP000479000">
    <property type="component" value="Unassembled WGS sequence"/>
</dbReference>
<sequence>MIKRYNPPVFMMKGRRMKCSYKENGEKGRRIESKGTRIFSRSRMFFELGRIQEQGWRSMKSEPPSHPFGWGTFSNPRKCFRHPKTRKGRFQNGHAPESGQSGRCYNKRYQEAKKSWPQVASNDDASQFQKSLPCQIGNVGHRSSRNVHEMAAIVAHDASAEPAMVLPPGQVKRAGAIRTPGYSTAVNPRDDILLEISMEPDILARLVPQGKESVRPACRKCGYSGHLTYQCRNFIKIDPNKDIVLDVSSTSSESDDDYVTPLRALREQELLEKVKEKKVKKPKKKKKKKKESSDSESDSDSDSADERRKKKKSKKTKKRRHSDSESEERPSGDKSKKKKKTKKKKSKKAKDSSSD</sequence>
<gene>
    <name evidence="9" type="ORF">NTEN_LOCUS11748</name>
</gene>
<dbReference type="Pfam" id="PF13917">
    <property type="entry name" value="zf-CCHC_3"/>
    <property type="match status" value="1"/>
</dbReference>
<keyword evidence="10" id="KW-1185">Reference proteome</keyword>
<comment type="function">
    <text evidence="4">Possible splicing regulator involved in the control of cellular survival.</text>
</comment>
<evidence type="ECO:0000256" key="4">
    <source>
        <dbReference type="ARBA" id="ARBA00037746"/>
    </source>
</evidence>
<evidence type="ECO:0000313" key="10">
    <source>
        <dbReference type="Proteomes" id="UP000479000"/>
    </source>
</evidence>
<dbReference type="PANTHER" id="PTHR31437">
    <property type="entry name" value="SREK1IP1 FAMILY MEMBER"/>
    <property type="match status" value="1"/>
</dbReference>
<dbReference type="EMBL" id="CADCXU010017522">
    <property type="protein sequence ID" value="CAB0006271.1"/>
    <property type="molecule type" value="Genomic_DNA"/>
</dbReference>
<feature type="domain" description="CCHC-type" evidence="8">
    <location>
        <begin position="218"/>
        <end position="233"/>
    </location>
</feature>
<evidence type="ECO:0000256" key="2">
    <source>
        <dbReference type="ARBA" id="ARBA00022771"/>
    </source>
</evidence>
<feature type="region of interest" description="Disordered" evidence="7">
    <location>
        <begin position="276"/>
        <end position="355"/>
    </location>
</feature>
<dbReference type="InterPro" id="IPR001878">
    <property type="entry name" value="Znf_CCHC"/>
</dbReference>
<dbReference type="PROSITE" id="PS50158">
    <property type="entry name" value="ZF_CCHC"/>
    <property type="match status" value="1"/>
</dbReference>
<keyword evidence="1" id="KW-0479">Metal-binding</keyword>
<reference evidence="9 10" key="1">
    <citation type="submission" date="2020-02" db="EMBL/GenBank/DDBJ databases">
        <authorList>
            <person name="Ferguson B K."/>
        </authorList>
    </citation>
    <scope>NUCLEOTIDE SEQUENCE [LARGE SCALE GENOMIC DNA]</scope>
</reference>
<evidence type="ECO:0000313" key="9">
    <source>
        <dbReference type="EMBL" id="CAB0006271.1"/>
    </source>
</evidence>
<dbReference type="OrthoDB" id="5596742at2759"/>
<evidence type="ECO:0000259" key="8">
    <source>
        <dbReference type="PROSITE" id="PS50158"/>
    </source>
</evidence>
<accession>A0A6H5GUJ6</accession>
<protein>
    <recommendedName>
        <fullName evidence="5">Protein SREK1IP1</fullName>
    </recommendedName>
</protein>
<evidence type="ECO:0000256" key="6">
    <source>
        <dbReference type="PROSITE-ProRule" id="PRU00047"/>
    </source>
</evidence>
<dbReference type="GO" id="GO:0003676">
    <property type="term" value="F:nucleic acid binding"/>
    <property type="evidence" value="ECO:0007669"/>
    <property type="project" value="InterPro"/>
</dbReference>
<feature type="compositionally biased region" description="Acidic residues" evidence="7">
    <location>
        <begin position="294"/>
        <end position="303"/>
    </location>
</feature>
<evidence type="ECO:0000256" key="1">
    <source>
        <dbReference type="ARBA" id="ARBA00022723"/>
    </source>
</evidence>
<feature type="compositionally biased region" description="Basic residues" evidence="7">
    <location>
        <begin position="276"/>
        <end position="290"/>
    </location>
</feature>
<organism evidence="9 10">
    <name type="scientific">Nesidiocoris tenuis</name>
    <dbReference type="NCBI Taxonomy" id="355587"/>
    <lineage>
        <taxon>Eukaryota</taxon>
        <taxon>Metazoa</taxon>
        <taxon>Ecdysozoa</taxon>
        <taxon>Arthropoda</taxon>
        <taxon>Hexapoda</taxon>
        <taxon>Insecta</taxon>
        <taxon>Pterygota</taxon>
        <taxon>Neoptera</taxon>
        <taxon>Paraneoptera</taxon>
        <taxon>Hemiptera</taxon>
        <taxon>Heteroptera</taxon>
        <taxon>Panheteroptera</taxon>
        <taxon>Cimicomorpha</taxon>
        <taxon>Miridae</taxon>
        <taxon>Dicyphina</taxon>
        <taxon>Nesidiocoris</taxon>
    </lineage>
</organism>
<dbReference type="GO" id="GO:0008270">
    <property type="term" value="F:zinc ion binding"/>
    <property type="evidence" value="ECO:0007669"/>
    <property type="project" value="UniProtKB-KW"/>
</dbReference>
<dbReference type="AlphaFoldDB" id="A0A6H5GUJ6"/>
<name>A0A6H5GUJ6_9HEMI</name>
<feature type="compositionally biased region" description="Basic residues" evidence="7">
    <location>
        <begin position="308"/>
        <end position="321"/>
    </location>
</feature>
<evidence type="ECO:0000256" key="3">
    <source>
        <dbReference type="ARBA" id="ARBA00022833"/>
    </source>
</evidence>
<proteinExistence type="predicted"/>
<dbReference type="PANTHER" id="PTHR31437:SF1">
    <property type="entry name" value="PROTEIN SREK1IP1"/>
    <property type="match status" value="1"/>
</dbReference>
<evidence type="ECO:0000256" key="7">
    <source>
        <dbReference type="SAM" id="MobiDB-lite"/>
    </source>
</evidence>
<feature type="compositionally biased region" description="Basic and acidic residues" evidence="7">
    <location>
        <begin position="322"/>
        <end position="334"/>
    </location>
</feature>